<dbReference type="STRING" id="1314800.A0A1B7N830"/>
<accession>A0A1B7N830</accession>
<dbReference type="OrthoDB" id="10031156at2759"/>
<sequence>MVIVKLCKEFSTRGLEIVRNNGDYFGVKDWDRLTKIAVGNPDEQKIGAFSCHRQPPGRVWRQESSPFLAPDQQPKYLIGKSLSIFLEGDQLYTLDNTCANSPWTSIEMELKEDMQGPVPKPFDLARFLTATMTFMPTLKTISVFFDDRVFLEITKSIEEPSNVPIPSEMLRESEGGMMNIKTVSVVSQGVTVEITDWALAAGTKKPSTQHASMENLPMNPVDHKGFWGNSKQSEAPNVAPPSRSATFDHPPWSTHTAKYTVYSAEVTTSASHDILRGLNATTKKVPPSHFALEMVYFSKEEHDARAAEEKSDPLGSVFRGPQGLSPQLDGDMEYRSGVFIGQSAAQTTGIGGHLSGPFIPIVRRGSIDFANGHIAKWNAELLYVGGFLARLVYEKEIVDIWNPWPKGALANSHAAATSREKALYVMRYFSFNPSVPDGKVSKILRGVFFSYSTSDCFPIMSNSGIQYTKNVRRPNADFTSFMKIIPALLPMSPGDPPSLIDSLPENYMVRLYSFSDVVNELEGRTLQDDEMVGLMRWWVDVYHIVRNRDNDQGELIEAAKLRIENPKRQVALSQIFKFVDSSIWILQSDDALPPDTIPFSFTRSLDQKQIPLAFYWKPMTVWQLCVLLMQNAIGSGIDKVVSLLLAQLVDILSETVCP</sequence>
<organism evidence="2 3">
    <name type="scientific">Rhizopogon vinicolor AM-OR11-026</name>
    <dbReference type="NCBI Taxonomy" id="1314800"/>
    <lineage>
        <taxon>Eukaryota</taxon>
        <taxon>Fungi</taxon>
        <taxon>Dikarya</taxon>
        <taxon>Basidiomycota</taxon>
        <taxon>Agaricomycotina</taxon>
        <taxon>Agaricomycetes</taxon>
        <taxon>Agaricomycetidae</taxon>
        <taxon>Boletales</taxon>
        <taxon>Suillineae</taxon>
        <taxon>Rhizopogonaceae</taxon>
        <taxon>Rhizopogon</taxon>
    </lineage>
</organism>
<gene>
    <name evidence="2" type="ORF">K503DRAFT_798335</name>
</gene>
<protein>
    <submittedName>
        <fullName evidence="2">Uncharacterized protein</fullName>
    </submittedName>
</protein>
<feature type="region of interest" description="Disordered" evidence="1">
    <location>
        <begin position="230"/>
        <end position="250"/>
    </location>
</feature>
<dbReference type="Proteomes" id="UP000092154">
    <property type="component" value="Unassembled WGS sequence"/>
</dbReference>
<dbReference type="InParanoid" id="A0A1B7N830"/>
<evidence type="ECO:0000313" key="3">
    <source>
        <dbReference type="Proteomes" id="UP000092154"/>
    </source>
</evidence>
<proteinExistence type="predicted"/>
<dbReference type="PANTHER" id="PTHR47839:SF1">
    <property type="entry name" value="DOMAIN PROTEIN, PUTATIVE (AFU_ORTHOLOGUE AFUA_6G04830)-RELATED"/>
    <property type="match status" value="1"/>
</dbReference>
<keyword evidence="3" id="KW-1185">Reference proteome</keyword>
<evidence type="ECO:0000256" key="1">
    <source>
        <dbReference type="SAM" id="MobiDB-lite"/>
    </source>
</evidence>
<dbReference type="EMBL" id="KV448193">
    <property type="protein sequence ID" value="OAX40997.1"/>
    <property type="molecule type" value="Genomic_DNA"/>
</dbReference>
<dbReference type="PANTHER" id="PTHR47839">
    <property type="entry name" value="DOMAIN PROTEIN, PUTATIVE (AFU_ORTHOLOGUE AFUA_6G04830)-RELATED"/>
    <property type="match status" value="1"/>
</dbReference>
<evidence type="ECO:0000313" key="2">
    <source>
        <dbReference type="EMBL" id="OAX40997.1"/>
    </source>
</evidence>
<dbReference type="InterPro" id="IPR022155">
    <property type="entry name" value="DUF3684"/>
</dbReference>
<reference evidence="2 3" key="1">
    <citation type="submission" date="2016-06" db="EMBL/GenBank/DDBJ databases">
        <title>Comparative genomics of the ectomycorrhizal sister species Rhizopogon vinicolor and Rhizopogon vesiculosus (Basidiomycota: Boletales) reveals a divergence of the mating type B locus.</title>
        <authorList>
            <consortium name="DOE Joint Genome Institute"/>
            <person name="Mujic A.B."/>
            <person name="Kuo A."/>
            <person name="Tritt A."/>
            <person name="Lipzen A."/>
            <person name="Chen C."/>
            <person name="Johnson J."/>
            <person name="Sharma A."/>
            <person name="Barry K."/>
            <person name="Grigoriev I.V."/>
            <person name="Spatafora J.W."/>
        </authorList>
    </citation>
    <scope>NUCLEOTIDE SEQUENCE [LARGE SCALE GENOMIC DNA]</scope>
    <source>
        <strain evidence="2 3">AM-OR11-026</strain>
    </source>
</reference>
<dbReference type="AlphaFoldDB" id="A0A1B7N830"/>
<name>A0A1B7N830_9AGAM</name>
<dbReference type="Pfam" id="PF12449">
    <property type="entry name" value="DUF3684"/>
    <property type="match status" value="1"/>
</dbReference>